<dbReference type="InterPro" id="IPR016064">
    <property type="entry name" value="NAD/diacylglycerol_kinase_sf"/>
</dbReference>
<evidence type="ECO:0000313" key="2">
    <source>
        <dbReference type="Proteomes" id="UP001319921"/>
    </source>
</evidence>
<dbReference type="EMBL" id="AP025226">
    <property type="protein sequence ID" value="BDB97747.1"/>
    <property type="molecule type" value="Genomic_DNA"/>
</dbReference>
<name>A0AAQ4CPL6_9CREN</name>
<dbReference type="Gene3D" id="3.40.50.10330">
    <property type="entry name" value="Probable inorganic polyphosphate/atp-NAD kinase, domain 1"/>
    <property type="match status" value="1"/>
</dbReference>
<reference evidence="1 2" key="1">
    <citation type="journal article" date="2022" name="Microbiol. Resour. Announc.">
        <title>Complete Genome Sequence of the Hyperthermophilic and Acidophilic Archaeon Saccharolobus caldissimus Strain HS-3T.</title>
        <authorList>
            <person name="Sakai H.D."/>
            <person name="Kurosawa N."/>
        </authorList>
    </citation>
    <scope>NUCLEOTIDE SEQUENCE [LARGE SCALE GENOMIC DNA]</scope>
    <source>
        <strain evidence="1 2">JCM32116</strain>
    </source>
</reference>
<accession>A0AAQ4CPL6</accession>
<dbReference type="GO" id="GO:0003951">
    <property type="term" value="F:NAD+ kinase activity"/>
    <property type="evidence" value="ECO:0007669"/>
    <property type="project" value="InterPro"/>
</dbReference>
<dbReference type="AlphaFoldDB" id="A0AAQ4CPL6"/>
<keyword evidence="2" id="KW-1185">Reference proteome</keyword>
<dbReference type="PANTHER" id="PTHR40697:SF2">
    <property type="entry name" value="ATP-NAD KINASE-RELATED"/>
    <property type="match status" value="1"/>
</dbReference>
<dbReference type="KEGG" id="scas:SACC_07640"/>
<keyword evidence="1" id="KW-0808">Transferase</keyword>
<dbReference type="RefSeq" id="WP_229571721.1">
    <property type="nucleotide sequence ID" value="NZ_AP025226.1"/>
</dbReference>
<proteinExistence type="predicted"/>
<dbReference type="GO" id="GO:0006741">
    <property type="term" value="P:NADP+ biosynthetic process"/>
    <property type="evidence" value="ECO:0007669"/>
    <property type="project" value="InterPro"/>
</dbReference>
<keyword evidence="1" id="KW-0418">Kinase</keyword>
<dbReference type="Proteomes" id="UP001319921">
    <property type="component" value="Chromosome"/>
</dbReference>
<dbReference type="PIRSF" id="PIRSF016907">
    <property type="entry name" value="Kin_ATP-NAD"/>
    <property type="match status" value="1"/>
</dbReference>
<organism evidence="1 2">
    <name type="scientific">Saccharolobus caldissimus</name>
    <dbReference type="NCBI Taxonomy" id="1702097"/>
    <lineage>
        <taxon>Archaea</taxon>
        <taxon>Thermoproteota</taxon>
        <taxon>Thermoprotei</taxon>
        <taxon>Sulfolobales</taxon>
        <taxon>Sulfolobaceae</taxon>
        <taxon>Saccharolobus</taxon>
    </lineage>
</organism>
<dbReference type="Pfam" id="PF20143">
    <property type="entry name" value="NAD_kinase_C"/>
    <property type="match status" value="1"/>
</dbReference>
<dbReference type="PANTHER" id="PTHR40697">
    <property type="entry name" value="ACETOIN CATABOLISM PROTEIN X"/>
    <property type="match status" value="1"/>
</dbReference>
<gene>
    <name evidence="1" type="ORF">SACC_07640</name>
</gene>
<protein>
    <submittedName>
        <fullName evidence="1">ATP-NAD kinase</fullName>
    </submittedName>
</protein>
<dbReference type="InterPro" id="IPR011386">
    <property type="entry name" value="Put_ATP-NAD_kin"/>
</dbReference>
<sequence length="361" mass="40496">MLKKVGFLVNPYAGAGGRIGRKGSDGLNIENPEIKERVFRFLNKAPENALYLIPKYKMGEIYFLNSKLNYKTIDVGNSDRTTRYDTIKAVKEFVKNNVDIIIFAGGDGTARDVYEGLEGTDIPILGIPAGVKMHSGVFATTPEAAAILLNKFLNGEARLIKEEILDVDEEKYREGKYVIRLYYIATTINSGYLLTPSKEEMQYDEGDLEEIAEYVIDLMKSDITYVMGPGSTIKYIENKMGIFTSFLGIDIIKNKQLVKSNVNYYDLISLTGELKLVLTPIGKQGFLIGRGNQEIGPLFLKKLKKEDLIVVSPMSKIYTINCLRIDSGDPSVDKIFMGIYNIIVGYNKFYAVRTCDEVLLK</sequence>
<dbReference type="InterPro" id="IPR039065">
    <property type="entry name" value="AcoX-like"/>
</dbReference>
<dbReference type="Pfam" id="PF01513">
    <property type="entry name" value="NAD_kinase"/>
    <property type="match status" value="1"/>
</dbReference>
<evidence type="ECO:0000313" key="1">
    <source>
        <dbReference type="EMBL" id="BDB97747.1"/>
    </source>
</evidence>
<dbReference type="GeneID" id="68865504"/>
<dbReference type="InterPro" id="IPR002504">
    <property type="entry name" value="NADK"/>
</dbReference>
<dbReference type="SUPFAM" id="SSF111331">
    <property type="entry name" value="NAD kinase/diacylglycerol kinase-like"/>
    <property type="match status" value="1"/>
</dbReference>
<dbReference type="InterPro" id="IPR017438">
    <property type="entry name" value="ATP-NAD_kinase_N"/>
</dbReference>